<name>A0A4Q9PSV0_9APHY</name>
<accession>A0A4Q9PSV0</accession>
<dbReference type="EMBL" id="ML145136">
    <property type="protein sequence ID" value="TBU57522.1"/>
    <property type="molecule type" value="Genomic_DNA"/>
</dbReference>
<reference evidence="1 2" key="1">
    <citation type="submission" date="2019-01" db="EMBL/GenBank/DDBJ databases">
        <title>Draft genome sequences of three monokaryotic isolates of the white-rot basidiomycete fungus Dichomitus squalens.</title>
        <authorList>
            <consortium name="DOE Joint Genome Institute"/>
            <person name="Lopez S.C."/>
            <person name="Andreopoulos B."/>
            <person name="Pangilinan J."/>
            <person name="Lipzen A."/>
            <person name="Riley R."/>
            <person name="Ahrendt S."/>
            <person name="Ng V."/>
            <person name="Barry K."/>
            <person name="Daum C."/>
            <person name="Grigoriev I.V."/>
            <person name="Hilden K.S."/>
            <person name="Makela M.R."/>
            <person name="de Vries R.P."/>
        </authorList>
    </citation>
    <scope>NUCLEOTIDE SEQUENCE [LARGE SCALE GENOMIC DNA]</scope>
    <source>
        <strain evidence="1 2">CBS 464.89</strain>
    </source>
</reference>
<dbReference type="Proteomes" id="UP000292082">
    <property type="component" value="Unassembled WGS sequence"/>
</dbReference>
<dbReference type="AlphaFoldDB" id="A0A4Q9PSV0"/>
<proteinExistence type="predicted"/>
<keyword evidence="2" id="KW-1185">Reference proteome</keyword>
<sequence length="152" mass="17833">MEAYPSSTCLPRHLRLSVWMHRWPHITSWSCLFPVSVPEFLSCVVSPSSQVRVRDGLPVTFLAFYNNKQRHILVRFLRSFIGRIPAYPTVTFPPRIQPLYTGPVSLYPWICDHISVWTRSHMPIRPHSPHTPWIHPLIPRIRFLYPGFTSFT</sequence>
<organism evidence="1 2">
    <name type="scientific">Dichomitus squalens</name>
    <dbReference type="NCBI Taxonomy" id="114155"/>
    <lineage>
        <taxon>Eukaryota</taxon>
        <taxon>Fungi</taxon>
        <taxon>Dikarya</taxon>
        <taxon>Basidiomycota</taxon>
        <taxon>Agaricomycotina</taxon>
        <taxon>Agaricomycetes</taxon>
        <taxon>Polyporales</taxon>
        <taxon>Polyporaceae</taxon>
        <taxon>Dichomitus</taxon>
    </lineage>
</organism>
<evidence type="ECO:0000313" key="1">
    <source>
        <dbReference type="EMBL" id="TBU57522.1"/>
    </source>
</evidence>
<evidence type="ECO:0000313" key="2">
    <source>
        <dbReference type="Proteomes" id="UP000292082"/>
    </source>
</evidence>
<gene>
    <name evidence="1" type="ORF">BD310DRAFT_929236</name>
</gene>
<protein>
    <submittedName>
        <fullName evidence="1">Uncharacterized protein</fullName>
    </submittedName>
</protein>